<organism evidence="3 4">
    <name type="scientific">Littorina saxatilis</name>
    <dbReference type="NCBI Taxonomy" id="31220"/>
    <lineage>
        <taxon>Eukaryota</taxon>
        <taxon>Metazoa</taxon>
        <taxon>Spiralia</taxon>
        <taxon>Lophotrochozoa</taxon>
        <taxon>Mollusca</taxon>
        <taxon>Gastropoda</taxon>
        <taxon>Caenogastropoda</taxon>
        <taxon>Littorinimorpha</taxon>
        <taxon>Littorinoidea</taxon>
        <taxon>Littorinidae</taxon>
        <taxon>Littorina</taxon>
    </lineage>
</organism>
<proteinExistence type="inferred from homology"/>
<keyword evidence="4" id="KW-1185">Reference proteome</keyword>
<comment type="similarity">
    <text evidence="1">Belongs to the proteasome subunit S5B/HSM3 family.</text>
</comment>
<dbReference type="GO" id="GO:0005829">
    <property type="term" value="C:cytosol"/>
    <property type="evidence" value="ECO:0007669"/>
    <property type="project" value="TreeGrafter"/>
</dbReference>
<name>A0AAN9AW44_9CAEN</name>
<dbReference type="InterPro" id="IPR011989">
    <property type="entry name" value="ARM-like"/>
</dbReference>
<dbReference type="Proteomes" id="UP001374579">
    <property type="component" value="Unassembled WGS sequence"/>
</dbReference>
<comment type="caution">
    <text evidence="3">The sequence shown here is derived from an EMBL/GenBank/DDBJ whole genome shotgun (WGS) entry which is preliminary data.</text>
</comment>
<dbReference type="SUPFAM" id="SSF48371">
    <property type="entry name" value="ARM repeat"/>
    <property type="match status" value="1"/>
</dbReference>
<dbReference type="Pfam" id="PF10508">
    <property type="entry name" value="Proteasom_PSMB"/>
    <property type="match status" value="1"/>
</dbReference>
<dbReference type="AlphaFoldDB" id="A0AAN9AW44"/>
<evidence type="ECO:0000313" key="3">
    <source>
        <dbReference type="EMBL" id="KAK7094376.1"/>
    </source>
</evidence>
<reference evidence="3 4" key="1">
    <citation type="submission" date="2024-02" db="EMBL/GenBank/DDBJ databases">
        <title>Chromosome-scale genome assembly of the rough periwinkle Littorina saxatilis.</title>
        <authorList>
            <person name="De Jode A."/>
            <person name="Faria R."/>
            <person name="Formenti G."/>
            <person name="Sims Y."/>
            <person name="Smith T.P."/>
            <person name="Tracey A."/>
            <person name="Wood J.M.D."/>
            <person name="Zagrodzka Z.B."/>
            <person name="Johannesson K."/>
            <person name="Butlin R.K."/>
            <person name="Leder E.H."/>
        </authorList>
    </citation>
    <scope>NUCLEOTIDE SEQUENCE [LARGE SCALE GENOMIC DNA]</scope>
    <source>
        <strain evidence="3">Snail1</strain>
        <tissue evidence="3">Muscle</tissue>
    </source>
</reference>
<protein>
    <recommendedName>
        <fullName evidence="2">26S proteasome non-ATPase regulatory subunit 5</fullName>
    </recommendedName>
</protein>
<evidence type="ECO:0000256" key="1">
    <source>
        <dbReference type="ARBA" id="ARBA00006823"/>
    </source>
</evidence>
<evidence type="ECO:0000313" key="4">
    <source>
        <dbReference type="Proteomes" id="UP001374579"/>
    </source>
</evidence>
<gene>
    <name evidence="3" type="ORF">V1264_005949</name>
</gene>
<dbReference type="InterPro" id="IPR016024">
    <property type="entry name" value="ARM-type_fold"/>
</dbReference>
<accession>A0AAN9AW44</accession>
<dbReference type="EMBL" id="JBAMIC010000018">
    <property type="protein sequence ID" value="KAK7094376.1"/>
    <property type="molecule type" value="Genomic_DNA"/>
</dbReference>
<sequence length="502" mass="55288">MAASTVASLVNNLATSNNKLDSLEQLKILVSSLSPQELRNVVPNVSILPVFECLNTQDKTQQEVCCSVLERMLGSLSSALILENLHHEFIRLLQQGSEPVQSLCLSQLLRVSAESPELLCQSTDLMVGITSQIASPNQQLACMATTILVNIGETPGGLGALYSGPIFETLQAVMAKDDTVRYRVYQLVVQISTISPEALEMSSQTGVLTKLINEMQTDDILLQLNCLELLSDLAQTSQGLTFLDQQGTVKRLEEMMATVGESPFGPYLLPGFLKFFGGLARFHPKEVLSHFQVFLNLLFDAINDKGDPSMKCLAIDTLGSISSTPEGKSALEKQGNTMTECLANLGKIIKNSPSDMRARALVTLANLLKIQVADQTEELLRITQNWFSRICANPFEVIWNIAKQPFSDLKVPAMLVLQSLALTPWGQQLMNNAAGFKEYLLDRAMENTKEGKEAKFHVVQAIAESPTTADIFGRPYYMQVTEFFRQGAFFVQAQSEVAYEES</sequence>
<dbReference type="GO" id="GO:0043248">
    <property type="term" value="P:proteasome assembly"/>
    <property type="evidence" value="ECO:0007669"/>
    <property type="project" value="InterPro"/>
</dbReference>
<dbReference type="InterPro" id="IPR019538">
    <property type="entry name" value="PSMD5"/>
</dbReference>
<dbReference type="PANTHER" id="PTHR13554">
    <property type="entry name" value="26S PROTEASOME NON-ATPASE REGULATORY SUBUNIT 5-RELATED"/>
    <property type="match status" value="1"/>
</dbReference>
<dbReference type="PANTHER" id="PTHR13554:SF10">
    <property type="entry name" value="26S PROTEASOME NON-ATPASE REGULATORY SUBUNIT 5"/>
    <property type="match status" value="1"/>
</dbReference>
<dbReference type="Gene3D" id="1.25.10.10">
    <property type="entry name" value="Leucine-rich Repeat Variant"/>
    <property type="match status" value="1"/>
</dbReference>
<evidence type="ECO:0000256" key="2">
    <source>
        <dbReference type="ARBA" id="ARBA00014933"/>
    </source>
</evidence>